<reference evidence="1 2" key="1">
    <citation type="submission" date="2018-03" db="EMBL/GenBank/DDBJ databases">
        <title>Bacteriophage NCPPB3778 and a type I-E CRISPR drive the evolution of the US Biological Select Agent, Rathayibacter toxicus.</title>
        <authorList>
            <person name="Davis E.W.II."/>
            <person name="Tabima J.F."/>
            <person name="Weisberg A.J."/>
            <person name="Dantas Lopes L."/>
            <person name="Wiseman M.S."/>
            <person name="Wiseman M.S."/>
            <person name="Pupko T."/>
            <person name="Belcher M.S."/>
            <person name="Sechler A.J."/>
            <person name="Tancos M.A."/>
            <person name="Schroeder B.K."/>
            <person name="Murray T.D."/>
            <person name="Luster D.G."/>
            <person name="Schneider W.L."/>
            <person name="Rogers E."/>
            <person name="Andreote F.D."/>
            <person name="Grunwald N.J."/>
            <person name="Putnam M.L."/>
            <person name="Chang J.H."/>
        </authorList>
    </citation>
    <scope>NUCLEOTIDE SEQUENCE [LARGE SCALE GENOMIC DNA]</scope>
    <source>
        <strain evidence="1 2">DSM 15932</strain>
    </source>
</reference>
<dbReference type="AlphaFoldDB" id="A0A3Q9UUJ8"/>
<protein>
    <submittedName>
        <fullName evidence="1">Galactose mutarotase</fullName>
    </submittedName>
</protein>
<dbReference type="GO" id="GO:0016853">
    <property type="term" value="F:isomerase activity"/>
    <property type="evidence" value="ECO:0007669"/>
    <property type="project" value="InterPro"/>
</dbReference>
<proteinExistence type="predicted"/>
<dbReference type="KEGG" id="rfs:C1I64_01705"/>
<dbReference type="InterPro" id="IPR014718">
    <property type="entry name" value="GH-type_carb-bd"/>
</dbReference>
<name>A0A3Q9UUJ8_9MICO</name>
<gene>
    <name evidence="1" type="ORF">C1I64_01705</name>
</gene>
<dbReference type="EMBL" id="CP028137">
    <property type="protein sequence ID" value="AZZ50889.1"/>
    <property type="molecule type" value="Genomic_DNA"/>
</dbReference>
<dbReference type="GO" id="GO:0030246">
    <property type="term" value="F:carbohydrate binding"/>
    <property type="evidence" value="ECO:0007669"/>
    <property type="project" value="InterPro"/>
</dbReference>
<organism evidence="1 2">
    <name type="scientific">Rathayibacter festucae DSM 15932</name>
    <dbReference type="NCBI Taxonomy" id="1328866"/>
    <lineage>
        <taxon>Bacteria</taxon>
        <taxon>Bacillati</taxon>
        <taxon>Actinomycetota</taxon>
        <taxon>Actinomycetes</taxon>
        <taxon>Micrococcales</taxon>
        <taxon>Microbacteriaceae</taxon>
        <taxon>Rathayibacter</taxon>
    </lineage>
</organism>
<sequence length="293" mass="31774">MPDIELVSADGSVRASINPVAASIRTLAVRGRALVEPYEGDQPPGAAGAVLVPWPNRVRDGRWLLDGAVQQLAITDPATHSANHGLLTTTRYRVGERTADSVVLHARLDSPPGYPFTLATSVRYRLRPAGIDARHVLVNESSRSAPVALGVHPYLRAGEAQQPTIRLPARERHVLDERHLPSGERRPVAGTPFDLRAGVPERDAPWHASFTALDRDPDGTVRADVSAPGHGRTALWADASFTALQLYIDRDRRPPAIAIEPMTAPPDALNSGEGLRQLEPGERAEFRWGIDSD</sequence>
<dbReference type="Proteomes" id="UP000285317">
    <property type="component" value="Chromosome"/>
</dbReference>
<dbReference type="SUPFAM" id="SSF74650">
    <property type="entry name" value="Galactose mutarotase-like"/>
    <property type="match status" value="1"/>
</dbReference>
<dbReference type="Gene3D" id="2.70.98.10">
    <property type="match status" value="1"/>
</dbReference>
<dbReference type="GO" id="GO:0005975">
    <property type="term" value="P:carbohydrate metabolic process"/>
    <property type="evidence" value="ECO:0007669"/>
    <property type="project" value="InterPro"/>
</dbReference>
<evidence type="ECO:0000313" key="2">
    <source>
        <dbReference type="Proteomes" id="UP000285317"/>
    </source>
</evidence>
<dbReference type="InterPro" id="IPR008183">
    <property type="entry name" value="Aldose_1/G6P_1-epimerase"/>
</dbReference>
<evidence type="ECO:0000313" key="1">
    <source>
        <dbReference type="EMBL" id="AZZ50889.1"/>
    </source>
</evidence>
<dbReference type="RefSeq" id="WP_127885994.1">
    <property type="nucleotide sequence ID" value="NZ_CP028137.1"/>
</dbReference>
<dbReference type="InterPro" id="IPR011013">
    <property type="entry name" value="Gal_mutarotase_sf_dom"/>
</dbReference>
<accession>A0A3Q9UUJ8</accession>
<dbReference type="Pfam" id="PF01263">
    <property type="entry name" value="Aldose_epim"/>
    <property type="match status" value="1"/>
</dbReference>